<gene>
    <name evidence="2" type="ORF">D8771_17635</name>
</gene>
<accession>A0A6C1CBL0</accession>
<feature type="region of interest" description="Disordered" evidence="1">
    <location>
        <begin position="1"/>
        <end position="40"/>
    </location>
</feature>
<evidence type="ECO:0000313" key="3">
    <source>
        <dbReference type="Proteomes" id="UP000298111"/>
    </source>
</evidence>
<dbReference type="GeneID" id="84311312"/>
<reference evidence="2 3" key="1">
    <citation type="submission" date="2018-10" db="EMBL/GenBank/DDBJ databases">
        <title>Isolation of pseudouridimycin from Streptomyces albus DSM 40763.</title>
        <authorList>
            <person name="Rosenqvist P."/>
            <person name="Metsae-Ketelae M."/>
            <person name="Virta P."/>
        </authorList>
    </citation>
    <scope>NUCLEOTIDE SEQUENCE [LARGE SCALE GENOMIC DNA]</scope>
    <source>
        <strain evidence="2 3">DSM 40763</strain>
    </source>
</reference>
<name>A0A6C1CBL0_9ACTN</name>
<proteinExistence type="predicted"/>
<feature type="region of interest" description="Disordered" evidence="1">
    <location>
        <begin position="363"/>
        <end position="530"/>
    </location>
</feature>
<evidence type="ECO:0000313" key="2">
    <source>
        <dbReference type="EMBL" id="TGG81952.1"/>
    </source>
</evidence>
<feature type="compositionally biased region" description="Low complexity" evidence="1">
    <location>
        <begin position="484"/>
        <end position="519"/>
    </location>
</feature>
<dbReference type="Proteomes" id="UP000298111">
    <property type="component" value="Unassembled WGS sequence"/>
</dbReference>
<evidence type="ECO:0000256" key="1">
    <source>
        <dbReference type="SAM" id="MobiDB-lite"/>
    </source>
</evidence>
<feature type="compositionally biased region" description="Basic and acidic residues" evidence="1">
    <location>
        <begin position="443"/>
        <end position="455"/>
    </location>
</feature>
<organism evidence="2 3">
    <name type="scientific">Streptomyces albus</name>
    <dbReference type="NCBI Taxonomy" id="1888"/>
    <lineage>
        <taxon>Bacteria</taxon>
        <taxon>Bacillati</taxon>
        <taxon>Actinomycetota</taxon>
        <taxon>Actinomycetes</taxon>
        <taxon>Kitasatosporales</taxon>
        <taxon>Streptomycetaceae</taxon>
        <taxon>Streptomyces</taxon>
    </lineage>
</organism>
<dbReference type="EMBL" id="RCIY01000063">
    <property type="protein sequence ID" value="TGG81952.1"/>
    <property type="molecule type" value="Genomic_DNA"/>
</dbReference>
<dbReference type="AlphaFoldDB" id="A0A6C1CBL0"/>
<feature type="compositionally biased region" description="Low complexity" evidence="1">
    <location>
        <begin position="416"/>
        <end position="431"/>
    </location>
</feature>
<protein>
    <submittedName>
        <fullName evidence="2">Uncharacterized protein</fullName>
    </submittedName>
</protein>
<sequence>MTSRREHPTDPTGAPPAHRKGRTGPGEPATRESGTPHANEPHLDGLFTYCLSVMCEHEAALAALGETLILADRQHARGRAPQDATATRPWLYALARWACLRRLAHRAAACAGTTFGTGRVADGPAPCAPGPGKTPGVPASPAAGHTLLDDATRARRRRELATLAWPEAAGTTAEQREALELSVRHRLTPAQIGAVLSMSTGETEDLLMKAACEVERTRAALRVVESGGCPAVTRLAGDDRLLLGTALRRELVRHVDECPQCRRAAERAMAGVSWPGTAPATATLALVEAPRRAVDAAVELARGARAQRTPRFDRNGFPVCDPNRPARRERLRGRALASTVVAAVLTAPVFALWTASRGAPVAGEQADRSAAAPEEPHAHGGAPAPGGGTPGGVPDRGRAGHGPPTAGDGAPLPWRAAGPGAPKAPDGPGAAAHGGTGPSGSRAAEEHAGAGERTGKGARPGAQKGAGEGEAPPSAVRSPSSLFAAPALRPAVPQAPAAPEQDPSPTDSPSSSSESTTPHPSSPSPTGSPS</sequence>
<dbReference type="RefSeq" id="WP_135567176.1">
    <property type="nucleotide sequence ID" value="NZ_CP048875.1"/>
</dbReference>
<comment type="caution">
    <text evidence="2">The sequence shown here is derived from an EMBL/GenBank/DDBJ whole genome shotgun (WGS) entry which is preliminary data.</text>
</comment>
<feature type="compositionally biased region" description="Pro residues" evidence="1">
    <location>
        <begin position="520"/>
        <end position="530"/>
    </location>
</feature>